<dbReference type="InterPro" id="IPR029044">
    <property type="entry name" value="Nucleotide-diphossugar_trans"/>
</dbReference>
<dbReference type="PANTHER" id="PTHR46612:SF1">
    <property type="entry name" value="XYLOSIDE XYLOSYLTRANSFERASE 1"/>
    <property type="match status" value="1"/>
</dbReference>
<keyword evidence="5" id="KW-1185">Reference proteome</keyword>
<dbReference type="PANTHER" id="PTHR46612">
    <property type="entry name" value="XYLOSIDE XYLOSYLTRANSFERASE 1"/>
    <property type="match status" value="1"/>
</dbReference>
<comment type="caution">
    <text evidence="4">The sequence shown here is derived from an EMBL/GenBank/DDBJ whole genome shotgun (WGS) entry which is preliminary data.</text>
</comment>
<evidence type="ECO:0000313" key="4">
    <source>
        <dbReference type="EMBL" id="KAH9373839.1"/>
    </source>
</evidence>
<feature type="domain" description="BPTI/Kunitz inhibitor" evidence="3">
    <location>
        <begin position="1"/>
        <end position="52"/>
    </location>
</feature>
<dbReference type="SUPFAM" id="SSF57362">
    <property type="entry name" value="BPTI-like"/>
    <property type="match status" value="1"/>
</dbReference>
<dbReference type="OrthoDB" id="411524at2759"/>
<dbReference type="GO" id="GO:0004867">
    <property type="term" value="F:serine-type endopeptidase inhibitor activity"/>
    <property type="evidence" value="ECO:0007669"/>
    <property type="project" value="InterPro"/>
</dbReference>
<sequence length="776" mass="85812">MQTGPCADINEQTFLAYFDYELNLCSRFMADPRYCLVGDNRFETRDDCRRACISPGAKNAMPALAAAAAERRSPANRFIVSPTGLLRRRRPHAHCPPPALEHLQPPRPGRKLSICALSAGCKANASERPRRSRHLLLLVHPLVAFVAPRKKLKELSHRRQPVVEVCKSQALGGAAANMQSIAARMVVYSLFVIGVFVIIWCNISGVPPKYRHELANPSPSPSPAPVTLPPTLLRSTTGQTTVSCAAAESTAFSKQVDVVFVAKWAYRNMKVTRIMSRCLKSMLSHTKSSVRFHVLADPQSYMRLSRTLNNVQVESKKKFRFFLYNITAVEEGNRLVIELMRLLFFTKDVGRYNDNMFFITEIFHRVFVDLDRVIFIDLDLEFEDDVAKLHAHFYCFNDDNLIGIGYDLQPQYRLDFQSYIDQHPGTDVGMPRPGKQGFNTGVMLMDLASMRSSELYNKLLTYAELAPLCDKYGFNGSLGHQDFFTLIGMEYPKLFYVLDCTWNRQLDTGWAHTVNKTLFDAYHNCPGKVRIYHANGGARLPDPGTVGKKLLRKKTIPLHLLIGVLEFGKKQPSDFLVSLGSRLVLAELVTRVAAVVGASGPPASLRERPVLKISCLPLWTRVSVQVTSSQEDMNAQWPLGGESADGNNTASRPAIVMIASPFPTTIFAPNEDATSGVQMAGTMSPRPGSSAQNLMPQNLSPVSSSAMGRPSSTEVVVQKKPLARPVPVQRTPSGGLFLAAGQFEVTPSGDLHISGSFTSQLGSSQPGGAKRLKQRK</sequence>
<dbReference type="GO" id="GO:0016266">
    <property type="term" value="P:protein O-linked glycosylation via N-acetyl-galactosamine"/>
    <property type="evidence" value="ECO:0007669"/>
    <property type="project" value="TreeGrafter"/>
</dbReference>
<keyword evidence="2" id="KW-0472">Membrane</keyword>
<dbReference type="PROSITE" id="PS50279">
    <property type="entry name" value="BPTI_KUNITZ_2"/>
    <property type="match status" value="1"/>
</dbReference>
<dbReference type="GO" id="GO:0005789">
    <property type="term" value="C:endoplasmic reticulum membrane"/>
    <property type="evidence" value="ECO:0007669"/>
    <property type="project" value="TreeGrafter"/>
</dbReference>
<keyword evidence="2" id="KW-0812">Transmembrane</keyword>
<dbReference type="Gene3D" id="3.90.550.10">
    <property type="entry name" value="Spore Coat Polysaccharide Biosynthesis Protein SpsA, Chain A"/>
    <property type="match status" value="1"/>
</dbReference>
<dbReference type="OMA" id="CADINEQ"/>
<evidence type="ECO:0000256" key="2">
    <source>
        <dbReference type="SAM" id="Phobius"/>
    </source>
</evidence>
<dbReference type="Pfam" id="PF01501">
    <property type="entry name" value="Glyco_transf_8"/>
    <property type="match status" value="1"/>
</dbReference>
<evidence type="ECO:0000259" key="3">
    <source>
        <dbReference type="PROSITE" id="PS50279"/>
    </source>
</evidence>
<feature type="region of interest" description="Disordered" evidence="1">
    <location>
        <begin position="754"/>
        <end position="776"/>
    </location>
</feature>
<dbReference type="InterPro" id="IPR042465">
    <property type="entry name" value="XXLT1"/>
</dbReference>
<dbReference type="SUPFAM" id="SSF53448">
    <property type="entry name" value="Nucleotide-diphospho-sugar transferases"/>
    <property type="match status" value="1"/>
</dbReference>
<organism evidence="4 5">
    <name type="scientific">Haemaphysalis longicornis</name>
    <name type="common">Bush tick</name>
    <dbReference type="NCBI Taxonomy" id="44386"/>
    <lineage>
        <taxon>Eukaryota</taxon>
        <taxon>Metazoa</taxon>
        <taxon>Ecdysozoa</taxon>
        <taxon>Arthropoda</taxon>
        <taxon>Chelicerata</taxon>
        <taxon>Arachnida</taxon>
        <taxon>Acari</taxon>
        <taxon>Parasitiformes</taxon>
        <taxon>Ixodida</taxon>
        <taxon>Ixodoidea</taxon>
        <taxon>Ixodidae</taxon>
        <taxon>Haemaphysalinae</taxon>
        <taxon>Haemaphysalis</taxon>
    </lineage>
</organism>
<keyword evidence="2" id="KW-1133">Transmembrane helix</keyword>
<dbReference type="Proteomes" id="UP000821853">
    <property type="component" value="Chromosome 4"/>
</dbReference>
<dbReference type="InterPro" id="IPR002495">
    <property type="entry name" value="Glyco_trans_8"/>
</dbReference>
<evidence type="ECO:0000313" key="5">
    <source>
        <dbReference type="Proteomes" id="UP000821853"/>
    </source>
</evidence>
<gene>
    <name evidence="4" type="ORF">HPB48_009281</name>
</gene>
<dbReference type="EMBL" id="JABSTR010000006">
    <property type="protein sequence ID" value="KAH9373839.1"/>
    <property type="molecule type" value="Genomic_DNA"/>
</dbReference>
<feature type="transmembrane region" description="Helical" evidence="2">
    <location>
        <begin position="181"/>
        <end position="200"/>
    </location>
</feature>
<accession>A0A9J6GG49</accession>
<dbReference type="InterPro" id="IPR036880">
    <property type="entry name" value="Kunitz_BPTI_sf"/>
</dbReference>
<dbReference type="CDD" id="cd00109">
    <property type="entry name" value="Kunitz-type"/>
    <property type="match status" value="1"/>
</dbReference>
<dbReference type="Gene3D" id="4.10.410.10">
    <property type="entry name" value="Pancreatic trypsin inhibitor Kunitz domain"/>
    <property type="match status" value="1"/>
</dbReference>
<name>A0A9J6GG49_HAELO</name>
<dbReference type="AlphaFoldDB" id="A0A9J6GG49"/>
<reference evidence="4 5" key="1">
    <citation type="journal article" date="2020" name="Cell">
        <title>Large-Scale Comparative Analyses of Tick Genomes Elucidate Their Genetic Diversity and Vector Capacities.</title>
        <authorList>
            <consortium name="Tick Genome and Microbiome Consortium (TIGMIC)"/>
            <person name="Jia N."/>
            <person name="Wang J."/>
            <person name="Shi W."/>
            <person name="Du L."/>
            <person name="Sun Y."/>
            <person name="Zhan W."/>
            <person name="Jiang J.F."/>
            <person name="Wang Q."/>
            <person name="Zhang B."/>
            <person name="Ji P."/>
            <person name="Bell-Sakyi L."/>
            <person name="Cui X.M."/>
            <person name="Yuan T.T."/>
            <person name="Jiang B.G."/>
            <person name="Yang W.F."/>
            <person name="Lam T.T."/>
            <person name="Chang Q.C."/>
            <person name="Ding S.J."/>
            <person name="Wang X.J."/>
            <person name="Zhu J.G."/>
            <person name="Ruan X.D."/>
            <person name="Zhao L."/>
            <person name="Wei J.T."/>
            <person name="Ye R.Z."/>
            <person name="Que T.C."/>
            <person name="Du C.H."/>
            <person name="Zhou Y.H."/>
            <person name="Cheng J.X."/>
            <person name="Dai P.F."/>
            <person name="Guo W.B."/>
            <person name="Han X.H."/>
            <person name="Huang E.J."/>
            <person name="Li L.F."/>
            <person name="Wei W."/>
            <person name="Gao Y.C."/>
            <person name="Liu J.Z."/>
            <person name="Shao H.Z."/>
            <person name="Wang X."/>
            <person name="Wang C.C."/>
            <person name="Yang T.C."/>
            <person name="Huo Q.B."/>
            <person name="Li W."/>
            <person name="Chen H.Y."/>
            <person name="Chen S.E."/>
            <person name="Zhou L.G."/>
            <person name="Ni X.B."/>
            <person name="Tian J.H."/>
            <person name="Sheng Y."/>
            <person name="Liu T."/>
            <person name="Pan Y.S."/>
            <person name="Xia L.Y."/>
            <person name="Li J."/>
            <person name="Zhao F."/>
            <person name="Cao W.C."/>
        </authorList>
    </citation>
    <scope>NUCLEOTIDE SEQUENCE [LARGE SCALE GENOMIC DNA]</scope>
    <source>
        <strain evidence="4">HaeL-2018</strain>
    </source>
</reference>
<dbReference type="GO" id="GO:0140560">
    <property type="term" value="F:xylosyl alpha-1,3-xylosyltransferase activity"/>
    <property type="evidence" value="ECO:0007669"/>
    <property type="project" value="TreeGrafter"/>
</dbReference>
<dbReference type="InterPro" id="IPR002223">
    <property type="entry name" value="Kunitz_BPTI"/>
</dbReference>
<feature type="compositionally biased region" description="Polar residues" evidence="1">
    <location>
        <begin position="755"/>
        <end position="766"/>
    </location>
</feature>
<protein>
    <recommendedName>
        <fullName evidence="3">BPTI/Kunitz inhibitor domain-containing protein</fullName>
    </recommendedName>
</protein>
<dbReference type="VEuPathDB" id="VectorBase:HLOH_062990"/>
<proteinExistence type="predicted"/>
<evidence type="ECO:0000256" key="1">
    <source>
        <dbReference type="SAM" id="MobiDB-lite"/>
    </source>
</evidence>